<evidence type="ECO:0000313" key="5">
    <source>
        <dbReference type="Proteomes" id="UP001194696"/>
    </source>
</evidence>
<sequence>MLFKSIVSLAVVASAAAAAAVKGKAFDHIFIVFLENTDYDKAATDPTLMSYFPDAVHLDNYYGVTHPSEPNYIAASGGDYFGMADDGFYAIPSNYTTIVDLLEKKDLTWKAYQEDAPTPCFKDFQNNGEYFRKHNPFIIYDSISQNATRCSNIVPATQLQTDLAAGIMPNYAFYTPNMVNDGHNSTVAVASTWLKGFLTPLLADKTFNNNTLVVVTFDETETYTLPNRVLAFLLGDSVAAFKNTTDSTFYTHYSLLSTIESNWDLGNLGRQDANTTVNNVFDHVAKLTGANNNNITVGPLLNDTIPGFLTPPPTTIAPGSTTTAHGSTPTGKSSAGVNTVSTAACAVAAFAGAIAALV</sequence>
<name>A0ABQ7KHF4_9FUNG</name>
<comment type="caution">
    <text evidence="4">The sequence shown here is derived from an EMBL/GenBank/DDBJ whole genome shotgun (WGS) entry which is preliminary data.</text>
</comment>
<dbReference type="InterPro" id="IPR007312">
    <property type="entry name" value="Phosphoesterase"/>
</dbReference>
<reference evidence="4 5" key="1">
    <citation type="journal article" date="2020" name="Fungal Divers.">
        <title>Resolving the Mortierellaceae phylogeny through synthesis of multi-gene phylogenetics and phylogenomics.</title>
        <authorList>
            <person name="Vandepol N."/>
            <person name="Liber J."/>
            <person name="Desiro A."/>
            <person name="Na H."/>
            <person name="Kennedy M."/>
            <person name="Barry K."/>
            <person name="Grigoriev I.V."/>
            <person name="Miller A.N."/>
            <person name="O'Donnell K."/>
            <person name="Stajich J.E."/>
            <person name="Bonito G."/>
        </authorList>
    </citation>
    <scope>NUCLEOTIDE SEQUENCE [LARGE SCALE GENOMIC DNA]</scope>
    <source>
        <strain evidence="4 5">AD045</strain>
    </source>
</reference>
<proteinExistence type="predicted"/>
<dbReference type="InterPro" id="IPR017850">
    <property type="entry name" value="Alkaline_phosphatase_core_sf"/>
</dbReference>
<evidence type="ECO:0000256" key="1">
    <source>
        <dbReference type="ARBA" id="ARBA00022801"/>
    </source>
</evidence>
<evidence type="ECO:0000313" key="4">
    <source>
        <dbReference type="EMBL" id="KAG0298633.1"/>
    </source>
</evidence>
<evidence type="ECO:0000256" key="2">
    <source>
        <dbReference type="SAM" id="MobiDB-lite"/>
    </source>
</evidence>
<feature type="chain" id="PRO_5046892283" description="Acid phosphatase" evidence="3">
    <location>
        <begin position="19"/>
        <end position="358"/>
    </location>
</feature>
<dbReference type="EMBL" id="JAAAIM010000006">
    <property type="protein sequence ID" value="KAG0298633.1"/>
    <property type="molecule type" value="Genomic_DNA"/>
</dbReference>
<feature type="compositionally biased region" description="Polar residues" evidence="2">
    <location>
        <begin position="317"/>
        <end position="334"/>
    </location>
</feature>
<feature type="signal peptide" evidence="3">
    <location>
        <begin position="1"/>
        <end position="18"/>
    </location>
</feature>
<evidence type="ECO:0008006" key="6">
    <source>
        <dbReference type="Google" id="ProtNLM"/>
    </source>
</evidence>
<gene>
    <name evidence="4" type="ORF">BGZ96_009707</name>
</gene>
<keyword evidence="5" id="KW-1185">Reference proteome</keyword>
<keyword evidence="1" id="KW-0378">Hydrolase</keyword>
<dbReference type="Pfam" id="PF04185">
    <property type="entry name" value="Phosphoesterase"/>
    <property type="match status" value="1"/>
</dbReference>
<feature type="region of interest" description="Disordered" evidence="2">
    <location>
        <begin position="313"/>
        <end position="334"/>
    </location>
</feature>
<keyword evidence="3" id="KW-0732">Signal</keyword>
<dbReference type="Gene3D" id="3.40.720.10">
    <property type="entry name" value="Alkaline Phosphatase, subunit A"/>
    <property type="match status" value="1"/>
</dbReference>
<protein>
    <recommendedName>
        <fullName evidence="6">Acid phosphatase</fullName>
    </recommendedName>
</protein>
<dbReference type="Proteomes" id="UP001194696">
    <property type="component" value="Unassembled WGS sequence"/>
</dbReference>
<dbReference type="PANTHER" id="PTHR31956:SF8">
    <property type="entry name" value="ACID PHOSPHATASE PHOA (AFU_ORTHOLOGUE AFUA_1G03570)"/>
    <property type="match status" value="1"/>
</dbReference>
<accession>A0ABQ7KHF4</accession>
<organism evidence="4 5">
    <name type="scientific">Linnemannia gamsii</name>
    <dbReference type="NCBI Taxonomy" id="64522"/>
    <lineage>
        <taxon>Eukaryota</taxon>
        <taxon>Fungi</taxon>
        <taxon>Fungi incertae sedis</taxon>
        <taxon>Mucoromycota</taxon>
        <taxon>Mortierellomycotina</taxon>
        <taxon>Mortierellomycetes</taxon>
        <taxon>Mortierellales</taxon>
        <taxon>Mortierellaceae</taxon>
        <taxon>Linnemannia</taxon>
    </lineage>
</organism>
<evidence type="ECO:0000256" key="3">
    <source>
        <dbReference type="SAM" id="SignalP"/>
    </source>
</evidence>
<dbReference type="PANTHER" id="PTHR31956">
    <property type="entry name" value="NON-SPECIFIC PHOSPHOLIPASE C4-RELATED"/>
    <property type="match status" value="1"/>
</dbReference>